<name>A0AAD9MYM4_9ANNE</name>
<dbReference type="PANTHER" id="PTHR23349">
    <property type="entry name" value="BASIC HELIX-LOOP-HELIX TRANSCRIPTION FACTOR, TWIST"/>
    <property type="match status" value="1"/>
</dbReference>
<dbReference type="EMBL" id="JAODUP010000535">
    <property type="protein sequence ID" value="KAK2147804.1"/>
    <property type="molecule type" value="Genomic_DNA"/>
</dbReference>
<evidence type="ECO:0000256" key="1">
    <source>
        <dbReference type="SAM" id="MobiDB-lite"/>
    </source>
</evidence>
<protein>
    <recommendedName>
        <fullName evidence="2">BHLH domain-containing protein</fullName>
    </recommendedName>
</protein>
<comment type="caution">
    <text evidence="3">The sequence shown here is derived from an EMBL/GenBank/DDBJ whole genome shotgun (WGS) entry which is preliminary data.</text>
</comment>
<dbReference type="GO" id="GO:0000981">
    <property type="term" value="F:DNA-binding transcription factor activity, RNA polymerase II-specific"/>
    <property type="evidence" value="ECO:0007669"/>
    <property type="project" value="TreeGrafter"/>
</dbReference>
<evidence type="ECO:0000313" key="3">
    <source>
        <dbReference type="EMBL" id="KAK2147804.1"/>
    </source>
</evidence>
<organism evidence="3 4">
    <name type="scientific">Paralvinella palmiformis</name>
    <dbReference type="NCBI Taxonomy" id="53620"/>
    <lineage>
        <taxon>Eukaryota</taxon>
        <taxon>Metazoa</taxon>
        <taxon>Spiralia</taxon>
        <taxon>Lophotrochozoa</taxon>
        <taxon>Annelida</taxon>
        <taxon>Polychaeta</taxon>
        <taxon>Sedentaria</taxon>
        <taxon>Canalipalpata</taxon>
        <taxon>Terebellida</taxon>
        <taxon>Terebelliformia</taxon>
        <taxon>Alvinellidae</taxon>
        <taxon>Paralvinella</taxon>
    </lineage>
</organism>
<reference evidence="3" key="1">
    <citation type="journal article" date="2023" name="Mol. Biol. Evol.">
        <title>Third-Generation Sequencing Reveals the Adaptive Role of the Epigenome in Three Deep-Sea Polychaetes.</title>
        <authorList>
            <person name="Perez M."/>
            <person name="Aroh O."/>
            <person name="Sun Y."/>
            <person name="Lan Y."/>
            <person name="Juniper S.K."/>
            <person name="Young C.R."/>
            <person name="Angers B."/>
            <person name="Qian P.Y."/>
        </authorList>
    </citation>
    <scope>NUCLEOTIDE SEQUENCE</scope>
    <source>
        <strain evidence="3">P08H-3</strain>
    </source>
</reference>
<dbReference type="GO" id="GO:0046983">
    <property type="term" value="F:protein dimerization activity"/>
    <property type="evidence" value="ECO:0007669"/>
    <property type="project" value="InterPro"/>
</dbReference>
<dbReference type="Pfam" id="PF00010">
    <property type="entry name" value="HLH"/>
    <property type="match status" value="1"/>
</dbReference>
<keyword evidence="4" id="KW-1185">Reference proteome</keyword>
<dbReference type="PROSITE" id="PS50888">
    <property type="entry name" value="BHLH"/>
    <property type="match status" value="1"/>
</dbReference>
<dbReference type="SUPFAM" id="SSF47459">
    <property type="entry name" value="HLH, helix-loop-helix DNA-binding domain"/>
    <property type="match status" value="1"/>
</dbReference>
<feature type="region of interest" description="Disordered" evidence="1">
    <location>
        <begin position="247"/>
        <end position="269"/>
    </location>
</feature>
<dbReference type="InterPro" id="IPR036638">
    <property type="entry name" value="HLH_DNA-bd_sf"/>
</dbReference>
<dbReference type="Gene3D" id="4.10.280.10">
    <property type="entry name" value="Helix-loop-helix DNA-binding domain"/>
    <property type="match status" value="1"/>
</dbReference>
<dbReference type="InterPro" id="IPR011598">
    <property type="entry name" value="bHLH_dom"/>
</dbReference>
<accession>A0AAD9MYM4</accession>
<feature type="domain" description="BHLH" evidence="2">
    <location>
        <begin position="187"/>
        <end position="239"/>
    </location>
</feature>
<dbReference type="AlphaFoldDB" id="A0AAD9MYM4"/>
<evidence type="ECO:0000259" key="2">
    <source>
        <dbReference type="PROSITE" id="PS50888"/>
    </source>
</evidence>
<evidence type="ECO:0000313" key="4">
    <source>
        <dbReference type="Proteomes" id="UP001208570"/>
    </source>
</evidence>
<dbReference type="SMART" id="SM00353">
    <property type="entry name" value="HLH"/>
    <property type="match status" value="1"/>
</dbReference>
<proteinExistence type="predicted"/>
<dbReference type="PANTHER" id="PTHR23349:SF63">
    <property type="entry name" value="FER3-LIKE PROTEIN"/>
    <property type="match status" value="1"/>
</dbReference>
<dbReference type="Proteomes" id="UP001208570">
    <property type="component" value="Unassembled WGS sequence"/>
</dbReference>
<gene>
    <name evidence="3" type="ORF">LSH36_535g03026</name>
</gene>
<dbReference type="InterPro" id="IPR050283">
    <property type="entry name" value="E-box_TF_Regulators"/>
</dbReference>
<sequence length="269" mass="29992">MFQTVSRTDTTRLTTLQPYRHRDGSLASKDFRFTAMPEVADQRFGSASTDFLESYQGHYFGSGYGYDSDMFAADCSGSSGGYENCSGAVDPVCRKSVPNYDTGSHVPRHDAIAADQHSVTLCSPPPVCNPAPGTTYVTMTSCTSYTTSATLDENPTPPSDPYSDVMLWLDHQACGGTVKRKRKINKVQRSAANIRERRRMVLLNVAFERLREQIPMLPYEKKPSRIRTLKMAIDYIAFMTELLHGKDNPLTRETGSDMEMSPAKSLPDW</sequence>
<dbReference type="GO" id="GO:0000977">
    <property type="term" value="F:RNA polymerase II transcription regulatory region sequence-specific DNA binding"/>
    <property type="evidence" value="ECO:0007669"/>
    <property type="project" value="TreeGrafter"/>
</dbReference>
<dbReference type="GO" id="GO:0032502">
    <property type="term" value="P:developmental process"/>
    <property type="evidence" value="ECO:0007669"/>
    <property type="project" value="TreeGrafter"/>
</dbReference>